<evidence type="ECO:0000256" key="2">
    <source>
        <dbReference type="ARBA" id="ARBA00023172"/>
    </source>
</evidence>
<comment type="caution">
    <text evidence="4">The sequence shown here is derived from an EMBL/GenBank/DDBJ whole genome shotgun (WGS) entry which is preliminary data.</text>
</comment>
<dbReference type="InterPro" id="IPR050090">
    <property type="entry name" value="Tyrosine_recombinase_XerCD"/>
</dbReference>
<keyword evidence="1" id="KW-0229">DNA integration</keyword>
<evidence type="ECO:0000256" key="1">
    <source>
        <dbReference type="ARBA" id="ARBA00022908"/>
    </source>
</evidence>
<evidence type="ECO:0000313" key="4">
    <source>
        <dbReference type="EMBL" id="MCE2595862.1"/>
    </source>
</evidence>
<dbReference type="Gene3D" id="1.10.443.10">
    <property type="entry name" value="Intergrase catalytic core"/>
    <property type="match status" value="1"/>
</dbReference>
<dbReference type="RefSeq" id="WP_233053526.1">
    <property type="nucleotide sequence ID" value="NZ_CP170335.1"/>
</dbReference>
<name>A0ABS8WC17_9GAMM</name>
<reference evidence="4 5" key="1">
    <citation type="journal article" date="2022" name="Environ. Microbiol. Rep.">
        <title>Eco-phylogenetic analyses reveal divergent evolution of vitamin B12 metabolism in the marine bacterial family 'Psychromonadaceae'.</title>
        <authorList>
            <person name="Jin X."/>
            <person name="Yang Y."/>
            <person name="Cao H."/>
            <person name="Gao B."/>
            <person name="Zhao Z."/>
        </authorList>
    </citation>
    <scope>NUCLEOTIDE SEQUENCE [LARGE SCALE GENOMIC DNA]</scope>
    <source>
        <strain evidence="4 5">MKS20</strain>
    </source>
</reference>
<dbReference type="InterPro" id="IPR013762">
    <property type="entry name" value="Integrase-like_cat_sf"/>
</dbReference>
<protein>
    <submittedName>
        <fullName evidence="4">Site-specific integrase</fullName>
    </submittedName>
</protein>
<evidence type="ECO:0000313" key="5">
    <source>
        <dbReference type="Proteomes" id="UP001201273"/>
    </source>
</evidence>
<feature type="domain" description="Tyr recombinase" evidence="3">
    <location>
        <begin position="191"/>
        <end position="425"/>
    </location>
</feature>
<dbReference type="Pfam" id="PF00589">
    <property type="entry name" value="Phage_integrase"/>
    <property type="match status" value="1"/>
</dbReference>
<dbReference type="EMBL" id="JAIMJA010000013">
    <property type="protein sequence ID" value="MCE2595862.1"/>
    <property type="molecule type" value="Genomic_DNA"/>
</dbReference>
<dbReference type="InterPro" id="IPR002104">
    <property type="entry name" value="Integrase_catalytic"/>
</dbReference>
<evidence type="ECO:0000259" key="3">
    <source>
        <dbReference type="PROSITE" id="PS51898"/>
    </source>
</evidence>
<dbReference type="InterPro" id="IPR011010">
    <property type="entry name" value="DNA_brk_join_enz"/>
</dbReference>
<keyword evidence="5" id="KW-1185">Reference proteome</keyword>
<dbReference type="Proteomes" id="UP001201273">
    <property type="component" value="Unassembled WGS sequence"/>
</dbReference>
<dbReference type="SUPFAM" id="SSF56349">
    <property type="entry name" value="DNA breaking-rejoining enzymes"/>
    <property type="match status" value="1"/>
</dbReference>
<dbReference type="PROSITE" id="PS51898">
    <property type="entry name" value="TYR_RECOMBINASE"/>
    <property type="match status" value="1"/>
</dbReference>
<dbReference type="PANTHER" id="PTHR30349:SF64">
    <property type="entry name" value="PROPHAGE INTEGRASE INTD-RELATED"/>
    <property type="match status" value="1"/>
</dbReference>
<keyword evidence="2" id="KW-0233">DNA recombination</keyword>
<dbReference type="CDD" id="cd00397">
    <property type="entry name" value="DNA_BRE_C"/>
    <property type="match status" value="1"/>
</dbReference>
<accession>A0ABS8WC17</accession>
<dbReference type="PANTHER" id="PTHR30349">
    <property type="entry name" value="PHAGE INTEGRASE-RELATED"/>
    <property type="match status" value="1"/>
</dbReference>
<proteinExistence type="predicted"/>
<sequence length="440" mass="51197">MAQLIYSADVYADTEITWTDEGQPTFFIKGKNLGSLPTLFDKEGRFIEEVNSYFFYLKNIKKLKDINSNARALLKFWSFIEENELSWNHFPPLKRLKSTYLFRSYLLTEIEKGSISQSTSNTYINHIKNFYLWAIHEGLLQVKNDQCAPFKIETVKIINTGILAHLRPAFTVDTSDLRIRVEKDSQTKKIRALTPLSIESLTLLTQHLPRFSIEFQLQCLLAIQMGLRIQEVSTLTVEAINTAVPLTESKYRYEIVIGPSTGVRTKNNKTRQIEISVEFLAKIRNYLISERRLVRLNKLHEKIRAIKKGEVILKKEKLDIFMHCEKFEPLFISEQGNPVDKSVIGSRWGELRHVIRNKNSSFSYRFHDLRSTYGTYRLNDLLEAGIQPLESLELLMGWMGHINETTTWKYLRFLKRKEVFIEKFGTLDSIMHEAIGVGNE</sequence>
<organism evidence="4 5">
    <name type="scientific">Motilimonas cestriensis</name>
    <dbReference type="NCBI Taxonomy" id="2742685"/>
    <lineage>
        <taxon>Bacteria</taxon>
        <taxon>Pseudomonadati</taxon>
        <taxon>Pseudomonadota</taxon>
        <taxon>Gammaproteobacteria</taxon>
        <taxon>Alteromonadales</taxon>
        <taxon>Alteromonadales genera incertae sedis</taxon>
        <taxon>Motilimonas</taxon>
    </lineage>
</organism>
<gene>
    <name evidence="4" type="ORF">K6Y31_13700</name>
</gene>